<dbReference type="EMBL" id="JAZGZR010000037">
    <property type="protein sequence ID" value="MFK7050680.1"/>
    <property type="molecule type" value="Genomic_DNA"/>
</dbReference>
<protein>
    <submittedName>
        <fullName evidence="1">Uncharacterized protein</fullName>
    </submittedName>
</protein>
<sequence>MKDSDKYMSWCLAHKIRIYPVPVRKTSKGEYYLVVERNGIGSKGQQVFRENPLKGEKTWWEQINELYKSIYEKENKSV</sequence>
<dbReference type="RefSeq" id="WP_405323157.1">
    <property type="nucleotide sequence ID" value="NZ_JAZGZR010000037.1"/>
</dbReference>
<reference evidence="1 2" key="1">
    <citation type="submission" date="2024-02" db="EMBL/GenBank/DDBJ databases">
        <title>Comparative Genomic Analysis of Flavobacterium Species Causing Columnaris Disease of Freshwater Fish in Thailand: Insights into Virulence and Resistance Mechanisms.</title>
        <authorList>
            <person name="Nguyen D."/>
            <person name="Chokmangmeepisarn P."/>
            <person name="Khianchaikhan K."/>
            <person name="Morishita M."/>
            <person name="Bunnoy A."/>
            <person name="Rodkhum C."/>
        </authorList>
    </citation>
    <scope>NUCLEOTIDE SEQUENCE [LARGE SCALE GENOMIC DNA]</scope>
    <source>
        <strain evidence="1 2">KCRT2007</strain>
    </source>
</reference>
<evidence type="ECO:0000313" key="2">
    <source>
        <dbReference type="Proteomes" id="UP001621813"/>
    </source>
</evidence>
<comment type="caution">
    <text evidence="1">The sequence shown here is derived from an EMBL/GenBank/DDBJ whole genome shotgun (WGS) entry which is preliminary data.</text>
</comment>
<name>A0ABW8PRQ9_9FLAO</name>
<keyword evidence="2" id="KW-1185">Reference proteome</keyword>
<accession>A0ABW8PRQ9</accession>
<evidence type="ECO:0000313" key="1">
    <source>
        <dbReference type="EMBL" id="MFK7050680.1"/>
    </source>
</evidence>
<gene>
    <name evidence="1" type="ORF">V3Q77_12375</name>
</gene>
<organism evidence="1 2">
    <name type="scientific">Flavobacterium davisii</name>
    <dbReference type="NCBI Taxonomy" id="2906077"/>
    <lineage>
        <taxon>Bacteria</taxon>
        <taxon>Pseudomonadati</taxon>
        <taxon>Bacteroidota</taxon>
        <taxon>Flavobacteriia</taxon>
        <taxon>Flavobacteriales</taxon>
        <taxon>Flavobacteriaceae</taxon>
        <taxon>Flavobacterium</taxon>
    </lineage>
</organism>
<proteinExistence type="predicted"/>
<dbReference type="Proteomes" id="UP001621813">
    <property type="component" value="Unassembled WGS sequence"/>
</dbReference>